<protein>
    <submittedName>
        <fullName evidence="3">Arylsulfatase A-like enzyme</fullName>
    </submittedName>
</protein>
<evidence type="ECO:0000313" key="4">
    <source>
        <dbReference type="Proteomes" id="UP000541810"/>
    </source>
</evidence>
<dbReference type="Proteomes" id="UP000541810">
    <property type="component" value="Unassembled WGS sequence"/>
</dbReference>
<organism evidence="3 4">
    <name type="scientific">Algisphaera agarilytica</name>
    <dbReference type="NCBI Taxonomy" id="1385975"/>
    <lineage>
        <taxon>Bacteria</taxon>
        <taxon>Pseudomonadati</taxon>
        <taxon>Planctomycetota</taxon>
        <taxon>Phycisphaerae</taxon>
        <taxon>Phycisphaerales</taxon>
        <taxon>Phycisphaeraceae</taxon>
        <taxon>Algisphaera</taxon>
    </lineage>
</organism>
<feature type="domain" description="Sulfatase N-terminal" evidence="2">
    <location>
        <begin position="6"/>
        <end position="343"/>
    </location>
</feature>
<name>A0A7X0H6T9_9BACT</name>
<dbReference type="AlphaFoldDB" id="A0A7X0H6T9"/>
<dbReference type="Gene3D" id="3.40.720.10">
    <property type="entry name" value="Alkaline Phosphatase, subunit A"/>
    <property type="match status" value="1"/>
</dbReference>
<reference evidence="3 4" key="1">
    <citation type="submission" date="2020-08" db="EMBL/GenBank/DDBJ databases">
        <title>Genomic Encyclopedia of Type Strains, Phase IV (KMG-IV): sequencing the most valuable type-strain genomes for metagenomic binning, comparative biology and taxonomic classification.</title>
        <authorList>
            <person name="Goeker M."/>
        </authorList>
    </citation>
    <scope>NUCLEOTIDE SEQUENCE [LARGE SCALE GENOMIC DNA]</scope>
    <source>
        <strain evidence="3 4">DSM 103725</strain>
    </source>
</reference>
<comment type="similarity">
    <text evidence="1">Belongs to the sulfatase family.</text>
</comment>
<sequence>MHQPRRNVFVFLCDQLRSDFLSCYGCAGVPTPNLDRLAANGVVFDRAIAQSPVCGPGRASMMTGRFVSDHGVWANDLPERPGLEYLPQRMANNGYTTGAFGKLHHTPGLDTKGFHIGQLFEEGRLGDQDHYFQWLKARRPEITGVWNIENGQFAFEPEEYYEHWIASRTIDFIDQHAQDEAPMFAWVSFQGPHQPYDPPSTVVGACDPEKLPPVVNFAPESFPHSSLETRSARVLPVFKDKPALDQLRIAYAEMIVFIDQQIGRVHDALDAAGQLEKTTILFSTDHGDMLGDHGIQEKGPYPYRQHLEIPLILSNHPGLDAGSRSQTLVGNIDLGATALDIAGDTRAFGAARSLLGPLGACNAPPRTTNFSEFCDSLKIVENDRFRFGYIPFSKDIYLYEPAEDPEMTNNLADNPAYAEVVREMLQHTVDYMILAKGVGIEAHDLVWDQQRGLADKHPAYADEMPIVFAMTQDEYQRTVEAGVDATFNQPFEGKPVRHGYQPAYWQQPRDNA</sequence>
<dbReference type="RefSeq" id="WP_184677830.1">
    <property type="nucleotide sequence ID" value="NZ_JACHGY010000001.1"/>
</dbReference>
<accession>A0A7X0H6T9</accession>
<dbReference type="GO" id="GO:0004065">
    <property type="term" value="F:arylsulfatase activity"/>
    <property type="evidence" value="ECO:0007669"/>
    <property type="project" value="TreeGrafter"/>
</dbReference>
<dbReference type="InterPro" id="IPR050738">
    <property type="entry name" value="Sulfatase"/>
</dbReference>
<dbReference type="Pfam" id="PF00884">
    <property type="entry name" value="Sulfatase"/>
    <property type="match status" value="1"/>
</dbReference>
<proteinExistence type="inferred from homology"/>
<keyword evidence="4" id="KW-1185">Reference proteome</keyword>
<evidence type="ECO:0000256" key="1">
    <source>
        <dbReference type="ARBA" id="ARBA00008779"/>
    </source>
</evidence>
<gene>
    <name evidence="3" type="ORF">HNQ40_002115</name>
</gene>
<dbReference type="InterPro" id="IPR000917">
    <property type="entry name" value="Sulfatase_N"/>
</dbReference>
<dbReference type="PANTHER" id="PTHR42693">
    <property type="entry name" value="ARYLSULFATASE FAMILY MEMBER"/>
    <property type="match status" value="1"/>
</dbReference>
<dbReference type="PANTHER" id="PTHR42693:SF33">
    <property type="entry name" value="ARYLSULFATASE"/>
    <property type="match status" value="1"/>
</dbReference>
<dbReference type="EMBL" id="JACHGY010000001">
    <property type="protein sequence ID" value="MBB6430309.1"/>
    <property type="molecule type" value="Genomic_DNA"/>
</dbReference>
<comment type="caution">
    <text evidence="3">The sequence shown here is derived from an EMBL/GenBank/DDBJ whole genome shotgun (WGS) entry which is preliminary data.</text>
</comment>
<dbReference type="InterPro" id="IPR017850">
    <property type="entry name" value="Alkaline_phosphatase_core_sf"/>
</dbReference>
<dbReference type="SUPFAM" id="SSF53649">
    <property type="entry name" value="Alkaline phosphatase-like"/>
    <property type="match status" value="1"/>
</dbReference>
<evidence type="ECO:0000259" key="2">
    <source>
        <dbReference type="Pfam" id="PF00884"/>
    </source>
</evidence>
<evidence type="ECO:0000313" key="3">
    <source>
        <dbReference type="EMBL" id="MBB6430309.1"/>
    </source>
</evidence>